<sequence length="284" mass="31704">PKEYQGDQGQIQLARDLGINSISAIYSAFGGWGNPYGWSHIGLTLTDLDRVDKALKKNPKEYQGDQGQIQLARDLEINSIFHLYSAFGGRGNPYGWSHIGLTLTDLDRATEALKKTPKEYQGDQGKIQLARDLEINSISAIYSAFGGRGNPYGWSYIYLTLTDLDRATEALKKTPKEYQGDQGQIQLARDLEINSIFHLYSAFGGRGNPYGWSEIKLTLTDLDRATEALKKTPKEYQGDQGQIQLARDLEINSISHLYSAFSGRGNPYGWSDIKLTLIDLDRAT</sequence>
<feature type="non-terminal residue" evidence="1">
    <location>
        <position position="284"/>
    </location>
</feature>
<proteinExistence type="predicted"/>
<feature type="non-terminal residue" evidence="1">
    <location>
        <position position="1"/>
    </location>
</feature>
<dbReference type="AlphaFoldDB" id="X1CT05"/>
<protein>
    <submittedName>
        <fullName evidence="1">Uncharacterized protein</fullName>
    </submittedName>
</protein>
<dbReference type="EMBL" id="BART01023990">
    <property type="protein sequence ID" value="GAG99228.1"/>
    <property type="molecule type" value="Genomic_DNA"/>
</dbReference>
<organism evidence="1">
    <name type="scientific">marine sediment metagenome</name>
    <dbReference type="NCBI Taxonomy" id="412755"/>
    <lineage>
        <taxon>unclassified sequences</taxon>
        <taxon>metagenomes</taxon>
        <taxon>ecological metagenomes</taxon>
    </lineage>
</organism>
<gene>
    <name evidence="1" type="ORF">S01H4_43477</name>
</gene>
<comment type="caution">
    <text evidence="1">The sequence shown here is derived from an EMBL/GenBank/DDBJ whole genome shotgun (WGS) entry which is preliminary data.</text>
</comment>
<name>X1CT05_9ZZZZ</name>
<reference evidence="1" key="1">
    <citation type="journal article" date="2014" name="Front. Microbiol.">
        <title>High frequency of phylogenetically diverse reductive dehalogenase-homologous genes in deep subseafloor sedimentary metagenomes.</title>
        <authorList>
            <person name="Kawai M."/>
            <person name="Futagami T."/>
            <person name="Toyoda A."/>
            <person name="Takaki Y."/>
            <person name="Nishi S."/>
            <person name="Hori S."/>
            <person name="Arai W."/>
            <person name="Tsubouchi T."/>
            <person name="Morono Y."/>
            <person name="Uchiyama I."/>
            <person name="Ito T."/>
            <person name="Fujiyama A."/>
            <person name="Inagaki F."/>
            <person name="Takami H."/>
        </authorList>
    </citation>
    <scope>NUCLEOTIDE SEQUENCE</scope>
    <source>
        <strain evidence="1">Expedition CK06-06</strain>
    </source>
</reference>
<accession>X1CT05</accession>
<evidence type="ECO:0000313" key="1">
    <source>
        <dbReference type="EMBL" id="GAG99228.1"/>
    </source>
</evidence>